<organism evidence="2 4">
    <name type="scientific">Puccinia graminis f. sp. tritici</name>
    <dbReference type="NCBI Taxonomy" id="56615"/>
    <lineage>
        <taxon>Eukaryota</taxon>
        <taxon>Fungi</taxon>
        <taxon>Dikarya</taxon>
        <taxon>Basidiomycota</taxon>
        <taxon>Pucciniomycotina</taxon>
        <taxon>Pucciniomycetes</taxon>
        <taxon>Pucciniales</taxon>
        <taxon>Pucciniaceae</taxon>
        <taxon>Puccinia</taxon>
    </lineage>
</organism>
<dbReference type="AlphaFoldDB" id="A0A5B0Q8A5"/>
<evidence type="ECO:0000313" key="1">
    <source>
        <dbReference type="EMBL" id="KAA1106258.1"/>
    </source>
</evidence>
<dbReference type="Proteomes" id="UP000325313">
    <property type="component" value="Unassembled WGS sequence"/>
</dbReference>
<accession>A0A5B0Q8A5</accession>
<evidence type="ECO:0000313" key="4">
    <source>
        <dbReference type="Proteomes" id="UP000325313"/>
    </source>
</evidence>
<name>A0A5B0Q8A5_PUCGR</name>
<keyword evidence="3" id="KW-1185">Reference proteome</keyword>
<comment type="caution">
    <text evidence="2">The sequence shown here is derived from an EMBL/GenBank/DDBJ whole genome shotgun (WGS) entry which is preliminary data.</text>
</comment>
<protein>
    <submittedName>
        <fullName evidence="2">Uncharacterized protein</fullName>
    </submittedName>
</protein>
<dbReference type="Proteomes" id="UP000324748">
    <property type="component" value="Unassembled WGS sequence"/>
</dbReference>
<proteinExistence type="predicted"/>
<sequence length="62" mass="7004">MNSEFYAAHVIVEISSNLFRQQPVNRPEQQEDSLATTVRFAISEQLVLPAIVRKDCSTNPTL</sequence>
<dbReference type="EMBL" id="VDEP01000305">
    <property type="protein sequence ID" value="KAA1109309.1"/>
    <property type="molecule type" value="Genomic_DNA"/>
</dbReference>
<evidence type="ECO:0000313" key="3">
    <source>
        <dbReference type="Proteomes" id="UP000324748"/>
    </source>
</evidence>
<gene>
    <name evidence="1" type="ORF">PGT21_032102</name>
    <name evidence="2" type="ORF">PGTUg99_027890</name>
</gene>
<evidence type="ECO:0000313" key="2">
    <source>
        <dbReference type="EMBL" id="KAA1109309.1"/>
    </source>
</evidence>
<dbReference type="EMBL" id="VSWC01000040">
    <property type="protein sequence ID" value="KAA1106258.1"/>
    <property type="molecule type" value="Genomic_DNA"/>
</dbReference>
<reference evidence="3 4" key="1">
    <citation type="submission" date="2019-05" db="EMBL/GenBank/DDBJ databases">
        <title>Emergence of the Ug99 lineage of the wheat stem rust pathogen through somatic hybridization.</title>
        <authorList>
            <person name="Li F."/>
            <person name="Upadhyaya N.M."/>
            <person name="Sperschneider J."/>
            <person name="Matny O."/>
            <person name="Nguyen-Phuc H."/>
            <person name="Mago R."/>
            <person name="Raley C."/>
            <person name="Miller M.E."/>
            <person name="Silverstein K.A.T."/>
            <person name="Henningsen E."/>
            <person name="Hirsch C.D."/>
            <person name="Visser B."/>
            <person name="Pretorius Z.A."/>
            <person name="Steffenson B.J."/>
            <person name="Schwessinger B."/>
            <person name="Dodds P.N."/>
            <person name="Figueroa M."/>
        </authorList>
    </citation>
    <scope>NUCLEOTIDE SEQUENCE [LARGE SCALE GENOMIC DNA]</scope>
    <source>
        <strain evidence="1">21-0</strain>
        <strain evidence="2 4">Ug99</strain>
    </source>
</reference>